<evidence type="ECO:0000313" key="2">
    <source>
        <dbReference type="Proteomes" id="UP000247932"/>
    </source>
</evidence>
<evidence type="ECO:0000313" key="1">
    <source>
        <dbReference type="EMBL" id="PXZ08702.1"/>
    </source>
</evidence>
<dbReference type="Proteomes" id="UP000247932">
    <property type="component" value="Unassembled WGS sequence"/>
</dbReference>
<protein>
    <submittedName>
        <fullName evidence="1">Adhesin</fullName>
    </submittedName>
</protein>
<organism evidence="1 2">
    <name type="scientific">Gilliamella apicola</name>
    <dbReference type="NCBI Taxonomy" id="1196095"/>
    <lineage>
        <taxon>Bacteria</taxon>
        <taxon>Pseudomonadati</taxon>
        <taxon>Pseudomonadota</taxon>
        <taxon>Gammaproteobacteria</taxon>
        <taxon>Orbales</taxon>
        <taxon>Orbaceae</taxon>
        <taxon>Gilliamella</taxon>
    </lineage>
</organism>
<dbReference type="EMBL" id="QGLR01000002">
    <property type="protein sequence ID" value="PXZ08702.1"/>
    <property type="molecule type" value="Genomic_DNA"/>
</dbReference>
<proteinExistence type="predicted"/>
<gene>
    <name evidence="1" type="ORF">DKK70_00900</name>
</gene>
<comment type="caution">
    <text evidence="1">The sequence shown here is derived from an EMBL/GenBank/DDBJ whole genome shotgun (WGS) entry which is preliminary data.</text>
</comment>
<name>A0A2V4E5Z0_9GAMM</name>
<reference evidence="1 2" key="1">
    <citation type="submission" date="2018-05" db="EMBL/GenBank/DDBJ databases">
        <title>Reference genomes for bee gut microbiota database.</title>
        <authorList>
            <person name="Ellegaard K.M."/>
        </authorList>
    </citation>
    <scope>NUCLEOTIDE SEQUENCE [LARGE SCALE GENOMIC DNA]</scope>
    <source>
        <strain evidence="1 2">ESL0182</strain>
    </source>
</reference>
<keyword evidence="2" id="KW-1185">Reference proteome</keyword>
<dbReference type="RefSeq" id="WP_110432341.1">
    <property type="nucleotide sequence ID" value="NZ_QGLR01000002.1"/>
</dbReference>
<dbReference type="AlphaFoldDB" id="A0A2V4E5Z0"/>
<sequence length="182" mass="18826">MDKYGKPIIIAETAAVSLPALISVLPKSAIIDGTISCEGKVAGQYLTTGKVNSNDVIIWTGVGMFTGGYGTGLWGTTGWGIAGGATSSYLKDENPIMGGLIGGSSSFVGYGVGKLVENPLQSWLNPVANKYIHETNRGFLGITGHYTESSIPSVAGTAVNSSVGEIVGNRINESIGKKNENK</sequence>
<accession>A0A2V4E5Z0</accession>